<evidence type="ECO:0000259" key="3">
    <source>
        <dbReference type="Pfam" id="PF02449"/>
    </source>
</evidence>
<accession>A0ABS7CHV9</accession>
<dbReference type="EC" id="3.2.1.23" evidence="4"/>
<protein>
    <submittedName>
        <fullName evidence="4">Beta-galactosidase</fullName>
        <ecNumber evidence="4">3.2.1.23</ecNumber>
    </submittedName>
</protein>
<evidence type="ECO:0000256" key="2">
    <source>
        <dbReference type="ARBA" id="ARBA00023295"/>
    </source>
</evidence>
<feature type="non-terminal residue" evidence="4">
    <location>
        <position position="1"/>
    </location>
</feature>
<dbReference type="SUPFAM" id="SSF51445">
    <property type="entry name" value="(Trans)glycosidases"/>
    <property type="match status" value="1"/>
</dbReference>
<evidence type="ECO:0000313" key="5">
    <source>
        <dbReference type="Proteomes" id="UP001519887"/>
    </source>
</evidence>
<feature type="non-terminal residue" evidence="4">
    <location>
        <position position="300"/>
    </location>
</feature>
<evidence type="ECO:0000313" key="4">
    <source>
        <dbReference type="EMBL" id="MBW7460522.1"/>
    </source>
</evidence>
<name>A0ABS7CHV9_9BACL</name>
<dbReference type="Proteomes" id="UP001519887">
    <property type="component" value="Unassembled WGS sequence"/>
</dbReference>
<proteinExistence type="predicted"/>
<keyword evidence="1 4" id="KW-0378">Hydrolase</keyword>
<dbReference type="InterPro" id="IPR013529">
    <property type="entry name" value="Glyco_hydro_42_N"/>
</dbReference>
<evidence type="ECO:0000256" key="1">
    <source>
        <dbReference type="ARBA" id="ARBA00022801"/>
    </source>
</evidence>
<organism evidence="4 5">
    <name type="scientific">Paenibacillus sepulcri</name>
    <dbReference type="NCBI Taxonomy" id="359917"/>
    <lineage>
        <taxon>Bacteria</taxon>
        <taxon>Bacillati</taxon>
        <taxon>Bacillota</taxon>
        <taxon>Bacilli</taxon>
        <taxon>Bacillales</taxon>
        <taxon>Paenibacillaceae</taxon>
        <taxon>Paenibacillus</taxon>
    </lineage>
</organism>
<dbReference type="GO" id="GO:0004565">
    <property type="term" value="F:beta-galactosidase activity"/>
    <property type="evidence" value="ECO:0007669"/>
    <property type="project" value="UniProtKB-EC"/>
</dbReference>
<dbReference type="Pfam" id="PF02449">
    <property type="entry name" value="Glyco_hydro_42"/>
    <property type="match status" value="1"/>
</dbReference>
<dbReference type="Gene3D" id="3.20.20.80">
    <property type="entry name" value="Glycosidases"/>
    <property type="match status" value="1"/>
</dbReference>
<reference evidence="4 5" key="1">
    <citation type="submission" date="2021-07" db="EMBL/GenBank/DDBJ databases">
        <title>Paenibacillus radiodurans sp. nov., isolated from the southeastern edge of Tengger Desert.</title>
        <authorList>
            <person name="Zhang G."/>
        </authorList>
    </citation>
    <scope>NUCLEOTIDE SEQUENCE [LARGE SCALE GENOMIC DNA]</scope>
    <source>
        <strain evidence="4 5">CCM 7311</strain>
    </source>
</reference>
<comment type="caution">
    <text evidence="4">The sequence shown here is derived from an EMBL/GenBank/DDBJ whole genome shotgun (WGS) entry which is preliminary data.</text>
</comment>
<sequence length="300" mass="33970">MNGRYFNYAVANLIRSFGRTWYEDWALITRSRLLGWGFNTVGNWSDPAFIRAAAMPYVLPLEHFPMTQRSIFRDFPDVFSEEFRAGAEQFAEQLKAYADDPYLIGYFLRNEPLWAFAGDVNLAAKLLELDAAFESKRELIRFLSERYEGEISRLNEAWGTALMSFDGLLQPFEADSVIALAGAAEDLDLFTELMIEEYNAIPSMACRQADANHLNLGMRYAWISSPKLLKGSHHFDVFSINCYKMKPDADEIHEIAALTGLPVMIGEFHFGAPDAGLLATGLRGVTNQEERGKAYSHYVE</sequence>
<gene>
    <name evidence="4" type="ORF">K0U00_41310</name>
</gene>
<dbReference type="InterPro" id="IPR017853">
    <property type="entry name" value="GH"/>
</dbReference>
<keyword evidence="2 4" id="KW-0326">Glycosidase</keyword>
<dbReference type="EMBL" id="JAHZIK010002281">
    <property type="protein sequence ID" value="MBW7460522.1"/>
    <property type="molecule type" value="Genomic_DNA"/>
</dbReference>
<keyword evidence="5" id="KW-1185">Reference proteome</keyword>
<feature type="domain" description="Glycoside hydrolase family 42 N-terminal" evidence="3">
    <location>
        <begin position="56"/>
        <end position="250"/>
    </location>
</feature>